<accession>A0A9W6PQW4</accession>
<sequence>MRITEAARRLGTSPRMLRYRESLGLLPATREPAPRRPASGPGGDRPQAASGRGARRGGGHRQFGEAELRAVALALDLEKRYDIGPAELAFGLRVLAEPEVQARVRELGERIGRLSAPPARALDFEKEKALRLLQRRR</sequence>
<dbReference type="InterPro" id="IPR000551">
    <property type="entry name" value="MerR-type_HTH_dom"/>
</dbReference>
<dbReference type="InterPro" id="IPR009061">
    <property type="entry name" value="DNA-bd_dom_put_sf"/>
</dbReference>
<dbReference type="PROSITE" id="PS50937">
    <property type="entry name" value="HTH_MERR_2"/>
    <property type="match status" value="1"/>
</dbReference>
<evidence type="ECO:0000256" key="1">
    <source>
        <dbReference type="SAM" id="MobiDB-lite"/>
    </source>
</evidence>
<dbReference type="GO" id="GO:0006355">
    <property type="term" value="P:regulation of DNA-templated transcription"/>
    <property type="evidence" value="ECO:0007669"/>
    <property type="project" value="InterPro"/>
</dbReference>
<name>A0A9W6PQW4_9ACTN</name>
<dbReference type="Proteomes" id="UP001165124">
    <property type="component" value="Unassembled WGS sequence"/>
</dbReference>
<dbReference type="SUPFAM" id="SSF46955">
    <property type="entry name" value="Putative DNA-binding domain"/>
    <property type="match status" value="1"/>
</dbReference>
<feature type="compositionally biased region" description="Low complexity" evidence="1">
    <location>
        <begin position="27"/>
        <end position="52"/>
    </location>
</feature>
<feature type="region of interest" description="Disordered" evidence="1">
    <location>
        <begin position="21"/>
        <end position="62"/>
    </location>
</feature>
<evidence type="ECO:0000313" key="3">
    <source>
        <dbReference type="EMBL" id="GLW61815.1"/>
    </source>
</evidence>
<dbReference type="Gene3D" id="1.10.1660.10">
    <property type="match status" value="1"/>
</dbReference>
<dbReference type="AlphaFoldDB" id="A0A9W6PQW4"/>
<gene>
    <name evidence="3" type="ORF">Arub01_00590</name>
</gene>
<evidence type="ECO:0000259" key="2">
    <source>
        <dbReference type="PROSITE" id="PS50937"/>
    </source>
</evidence>
<protein>
    <recommendedName>
        <fullName evidence="2">HTH merR-type domain-containing protein</fullName>
    </recommendedName>
</protein>
<dbReference type="RefSeq" id="WP_067907736.1">
    <property type="nucleotide sequence ID" value="NZ_BSRZ01000001.1"/>
</dbReference>
<feature type="domain" description="HTH merR-type" evidence="2">
    <location>
        <begin position="1"/>
        <end position="36"/>
    </location>
</feature>
<evidence type="ECO:0000313" key="4">
    <source>
        <dbReference type="Proteomes" id="UP001165124"/>
    </source>
</evidence>
<proteinExistence type="predicted"/>
<comment type="caution">
    <text evidence="3">The sequence shown here is derived from an EMBL/GenBank/DDBJ whole genome shotgun (WGS) entry which is preliminary data.</text>
</comment>
<dbReference type="Pfam" id="PF00376">
    <property type="entry name" value="MerR"/>
    <property type="match status" value="1"/>
</dbReference>
<keyword evidence="4" id="KW-1185">Reference proteome</keyword>
<organism evidence="3 4">
    <name type="scientific">Actinomadura rubrobrunea</name>
    <dbReference type="NCBI Taxonomy" id="115335"/>
    <lineage>
        <taxon>Bacteria</taxon>
        <taxon>Bacillati</taxon>
        <taxon>Actinomycetota</taxon>
        <taxon>Actinomycetes</taxon>
        <taxon>Streptosporangiales</taxon>
        <taxon>Thermomonosporaceae</taxon>
        <taxon>Actinomadura</taxon>
    </lineage>
</organism>
<reference evidence="3" key="1">
    <citation type="submission" date="2023-02" db="EMBL/GenBank/DDBJ databases">
        <title>Actinomadura rubrobrunea NBRC 14622.</title>
        <authorList>
            <person name="Ichikawa N."/>
            <person name="Sato H."/>
            <person name="Tonouchi N."/>
        </authorList>
    </citation>
    <scope>NUCLEOTIDE SEQUENCE</scope>
    <source>
        <strain evidence="3">NBRC 14622</strain>
    </source>
</reference>
<dbReference type="EMBL" id="BSRZ01000001">
    <property type="protein sequence ID" value="GLW61815.1"/>
    <property type="molecule type" value="Genomic_DNA"/>
</dbReference>
<dbReference type="GO" id="GO:0003677">
    <property type="term" value="F:DNA binding"/>
    <property type="evidence" value="ECO:0007669"/>
    <property type="project" value="InterPro"/>
</dbReference>